<reference evidence="4" key="1">
    <citation type="submission" date="2018-07" db="EMBL/GenBank/DDBJ databases">
        <authorList>
            <consortium name="PulseNet: The National Subtyping Network for Foodborne Disease Surveillance"/>
            <person name="Tarr C.L."/>
            <person name="Trees E."/>
            <person name="Katz L.S."/>
            <person name="Carleton-Romer H.A."/>
            <person name="Stroika S."/>
            <person name="Kucerova Z."/>
            <person name="Roache K.F."/>
            <person name="Sabol A.L."/>
            <person name="Besser J."/>
            <person name="Gerner-Smidt P."/>
        </authorList>
    </citation>
    <scope>NUCLEOTIDE SEQUENCE</scope>
    <source>
        <strain evidence="4">PNUSAS044948</strain>
    </source>
</reference>
<keyword evidence="1" id="KW-0175">Coiled coil</keyword>
<dbReference type="InterPro" id="IPR006073">
    <property type="entry name" value="GTP-bd"/>
</dbReference>
<feature type="coiled-coil region" evidence="1">
    <location>
        <begin position="303"/>
        <end position="330"/>
    </location>
</feature>
<dbReference type="GO" id="GO:0005525">
    <property type="term" value="F:GTP binding"/>
    <property type="evidence" value="ECO:0007669"/>
    <property type="project" value="InterPro"/>
</dbReference>
<dbReference type="Pfam" id="PF01926">
    <property type="entry name" value="MMR_HSR1"/>
    <property type="match status" value="1"/>
</dbReference>
<evidence type="ECO:0000256" key="1">
    <source>
        <dbReference type="SAM" id="Coils"/>
    </source>
</evidence>
<protein>
    <submittedName>
        <fullName evidence="4">Labile enterotoxin output A</fullName>
    </submittedName>
</protein>
<organism evidence="4">
    <name type="scientific">Salmonella enterica</name>
    <name type="common">Salmonella choleraesuis</name>
    <dbReference type="NCBI Taxonomy" id="28901"/>
    <lineage>
        <taxon>Bacteria</taxon>
        <taxon>Pseudomonadati</taxon>
        <taxon>Pseudomonadota</taxon>
        <taxon>Gammaproteobacteria</taxon>
        <taxon>Enterobacterales</taxon>
        <taxon>Enterobacteriaceae</taxon>
        <taxon>Salmonella</taxon>
    </lineage>
</organism>
<dbReference type="NCBIfam" id="NF041922">
    <property type="entry name" value="DLP_LeoA_gen"/>
    <property type="match status" value="1"/>
</dbReference>
<dbReference type="Gene3D" id="3.40.50.300">
    <property type="entry name" value="P-loop containing nucleotide triphosphate hydrolases"/>
    <property type="match status" value="1"/>
</dbReference>
<comment type="caution">
    <text evidence="4">The sequence shown here is derived from an EMBL/GenBank/DDBJ whole genome shotgun (WGS) entry which is preliminary data.</text>
</comment>
<dbReference type="InterPro" id="IPR040576">
    <property type="entry name" value="DLP_helical"/>
</dbReference>
<dbReference type="AlphaFoldDB" id="A0A5T8B9Q1"/>
<feature type="domain" description="G" evidence="2">
    <location>
        <begin position="58"/>
        <end position="164"/>
    </location>
</feature>
<feature type="domain" description="Dynamin-like helical" evidence="3">
    <location>
        <begin position="214"/>
        <end position="548"/>
    </location>
</feature>
<sequence>MEKTLDVFKTRQTQSTELLDRLIDFLQQGEAVGVGADPVLLQKLKATRDRTAGGRLHIALTGGFSEGKTSIAAAWMEKLDKASMKISHQESSDEINIYDVDPDCVLIDTPGLFGFKEKFNEDTQSVEKYKDRTRKYISEAHLVLYVMNSTNPVKESHKTELEWLFRTLNLLDRTVFVLSRFDEVADVEDEDDYNANVSVKRRNVTSRLQDLLALTEQECDALSIVAVAANPFDMGTEYWLENPDKFRALSHISTLQQATSEKIERSGGVLALGEEMRGSVIQDVLTRQLPVARDNDERIKGEITALNTIYRRMREEMTAVENNISETRISLKNFVAGYFSDLIIQVKGLSLDTYTAFFEREVGDKGIVISTRLENEFERQLRTVAQELQRMEMSYQADVSHYNSNLATLGRQGLEYVVKSGGITNTTVIAARDGVVSLAKLVGVDLSKMLKFNPWGAVNLAKGLNGLFSFLGLAIEGWSTWKQYQREKVFKKAVDEMVSNFNSQRKNLLEMLDANDFKSTFFVDYVSLHDELEQLRQSLDENRQRQKRFAEWRTQAEAIDAEFRRVNV</sequence>
<dbReference type="InterPro" id="IPR049678">
    <property type="entry name" value="LeoA-like"/>
</dbReference>
<dbReference type="SUPFAM" id="SSF52540">
    <property type="entry name" value="P-loop containing nucleoside triphosphate hydrolases"/>
    <property type="match status" value="1"/>
</dbReference>
<evidence type="ECO:0000259" key="2">
    <source>
        <dbReference type="Pfam" id="PF01926"/>
    </source>
</evidence>
<gene>
    <name evidence="4" type="ORF">DSA09_10125</name>
</gene>
<name>A0A5T8B9Q1_SALER</name>
<evidence type="ECO:0000313" key="4">
    <source>
        <dbReference type="EMBL" id="EBN4400455.1"/>
    </source>
</evidence>
<dbReference type="EMBL" id="AAGFSO010000004">
    <property type="protein sequence ID" value="EBN4400455.1"/>
    <property type="molecule type" value="Genomic_DNA"/>
</dbReference>
<dbReference type="InterPro" id="IPR027417">
    <property type="entry name" value="P-loop_NTPase"/>
</dbReference>
<accession>A0A5T8B9Q1</accession>
<dbReference type="Pfam" id="PF18709">
    <property type="entry name" value="DLP_helical"/>
    <property type="match status" value="1"/>
</dbReference>
<proteinExistence type="predicted"/>
<evidence type="ECO:0000259" key="3">
    <source>
        <dbReference type="Pfam" id="PF18709"/>
    </source>
</evidence>